<dbReference type="Proteomes" id="UP000273154">
    <property type="component" value="Chromosome"/>
</dbReference>
<evidence type="ECO:0000313" key="2">
    <source>
        <dbReference type="Proteomes" id="UP000273154"/>
    </source>
</evidence>
<proteinExistence type="predicted"/>
<gene>
    <name evidence="1" type="ORF">Pcatena_11240</name>
</gene>
<dbReference type="EMBL" id="AP019367">
    <property type="protein sequence ID" value="BBH50537.1"/>
    <property type="molecule type" value="Genomic_DNA"/>
</dbReference>
<organism evidence="1 2">
    <name type="scientific">Parolsenella catena</name>
    <dbReference type="NCBI Taxonomy" id="2003188"/>
    <lineage>
        <taxon>Bacteria</taxon>
        <taxon>Bacillati</taxon>
        <taxon>Actinomycetota</taxon>
        <taxon>Coriobacteriia</taxon>
        <taxon>Coriobacteriales</taxon>
        <taxon>Atopobiaceae</taxon>
        <taxon>Parolsenella</taxon>
    </lineage>
</organism>
<accession>A0A3G9JYF9</accession>
<reference evidence="2" key="1">
    <citation type="submission" date="2018-11" db="EMBL/GenBank/DDBJ databases">
        <title>Comparative genomics of Parolsenella catena and Libanicoccus massiliensis: Reclassification of Libanicoccus massiliensis as Parolsenella massiliensis comb. nov.</title>
        <authorList>
            <person name="Sakamoto M."/>
            <person name="Ikeyama N."/>
            <person name="Murakami T."/>
            <person name="Mori H."/>
            <person name="Yuki M."/>
            <person name="Ohkuma M."/>
        </authorList>
    </citation>
    <scope>NUCLEOTIDE SEQUENCE [LARGE SCALE GENOMIC DNA]</scope>
    <source>
        <strain evidence="2">JCM 31932</strain>
    </source>
</reference>
<protein>
    <submittedName>
        <fullName evidence="1">Uncharacterized protein</fullName>
    </submittedName>
</protein>
<dbReference type="KEGG" id="pcat:Pcatena_11240"/>
<evidence type="ECO:0000313" key="1">
    <source>
        <dbReference type="EMBL" id="BBH50537.1"/>
    </source>
</evidence>
<name>A0A3G9JYF9_9ACTN</name>
<dbReference type="AlphaFoldDB" id="A0A3G9JYF9"/>
<sequence>MAIGAEVALFSVGERVVHPGQGLCTVVGFQDSPAPMLILETGSGRGATRLMYPAAQAEKNLHPPVGREEALAVIDGYADLACDTFTDRNSGLEESHFKKLLKHGVPDSVLVVKTMRARIAEAEAGSKKPSSYLIRVLRDARDRSLEELACALDTTPEDVEAMFASRGHALGDE</sequence>
<keyword evidence="2" id="KW-1185">Reference proteome</keyword>